<feature type="compositionally biased region" description="Low complexity" evidence="1">
    <location>
        <begin position="375"/>
        <end position="500"/>
    </location>
</feature>
<protein>
    <submittedName>
        <fullName evidence="2">Uncharacterized protein</fullName>
    </submittedName>
</protein>
<proteinExistence type="predicted"/>
<dbReference type="GO" id="GO:0006281">
    <property type="term" value="P:DNA repair"/>
    <property type="evidence" value="ECO:0007669"/>
    <property type="project" value="InterPro"/>
</dbReference>
<feature type="compositionally biased region" description="Low complexity" evidence="1">
    <location>
        <begin position="133"/>
        <end position="152"/>
    </location>
</feature>
<dbReference type="EMBL" id="BNCO01000097">
    <property type="protein sequence ID" value="GIL67350.1"/>
    <property type="molecule type" value="Genomic_DNA"/>
</dbReference>
<dbReference type="PANTHER" id="PTHR46213:SF13">
    <property type="entry name" value="DEMETER-LIKE PROTEIN 2-RELATED"/>
    <property type="match status" value="1"/>
</dbReference>
<dbReference type="GO" id="GO:0141166">
    <property type="term" value="P:chromosomal 5-methylcytosine DNA demethylation pathway"/>
    <property type="evidence" value="ECO:0007669"/>
    <property type="project" value="InterPro"/>
</dbReference>
<name>A0A8J4BXK9_9CHLO</name>
<dbReference type="InterPro" id="IPR044811">
    <property type="entry name" value="DME/ROS1"/>
</dbReference>
<feature type="region of interest" description="Disordered" evidence="1">
    <location>
        <begin position="127"/>
        <end position="154"/>
    </location>
</feature>
<feature type="region of interest" description="Disordered" evidence="1">
    <location>
        <begin position="733"/>
        <end position="755"/>
    </location>
</feature>
<organism evidence="2 3">
    <name type="scientific">Volvox africanus</name>
    <dbReference type="NCBI Taxonomy" id="51714"/>
    <lineage>
        <taxon>Eukaryota</taxon>
        <taxon>Viridiplantae</taxon>
        <taxon>Chlorophyta</taxon>
        <taxon>core chlorophytes</taxon>
        <taxon>Chlorophyceae</taxon>
        <taxon>CS clade</taxon>
        <taxon>Chlamydomonadales</taxon>
        <taxon>Volvocaceae</taxon>
        <taxon>Volvox</taxon>
    </lineage>
</organism>
<feature type="non-terminal residue" evidence="2">
    <location>
        <position position="1"/>
    </location>
</feature>
<dbReference type="GO" id="GO:0035514">
    <property type="term" value="F:DNA demethylase activity"/>
    <property type="evidence" value="ECO:0007669"/>
    <property type="project" value="InterPro"/>
</dbReference>
<feature type="region of interest" description="Disordered" evidence="1">
    <location>
        <begin position="375"/>
        <end position="522"/>
    </location>
</feature>
<dbReference type="AlphaFoldDB" id="A0A8J4BXK9"/>
<evidence type="ECO:0000313" key="2">
    <source>
        <dbReference type="EMBL" id="GIL67350.1"/>
    </source>
</evidence>
<evidence type="ECO:0000313" key="3">
    <source>
        <dbReference type="Proteomes" id="UP000747399"/>
    </source>
</evidence>
<dbReference type="PANTHER" id="PTHR46213">
    <property type="entry name" value="TRANSCRIPTIONAL ACTIVATOR DEMETER"/>
    <property type="match status" value="1"/>
</dbReference>
<sequence length="755" mass="85017">MYRNQIPFTDPTDIVRLTHTDRFEAGHVPLRFPGSGTPPCAFPRSRSTNLQCEFPRVGPNEGLLPTMLLHGKTSRELVSEHLHADSDSLQFRIGRTSAPGPLQPPLQQLYSTPPWTRWADRMVSEQPDPLNSLQHLGRQQQQQHQTLLPQHQDPQHAYHARPLLYQVHLQQHLQQQHLQQLQLQCQREQQHQQLHLERPQEQWQQPQQPRRQQQPIQQLQNNYHFPIDSRILQEDPGRIQIQIQIQTPVLNANQHQEASISRMDHGDAVQGAVAADTKHPGVAPAGARARRSERALALMATESAGAAAAVAVDGVERQHVLRLGRTTSWDRELLLRLPLARPASPDAAPPVLGALTLPLPLIQLVQQKQQEQQQLLQQQTPALDPQQSSLQQQQQAQSQPLQQPQPPQQQQQQQQQQQPQQEQQRQLRPRRQAVPPVQQQQQAQSQPLQQPQPPQQQQQQQQPQQEQQRQLRPRRQAVPPVQQPQSSQQQQQQQAQPQEPQIEEPQEPRPMGRTPAKKVTKRARVLREGQLSLIVYGYNEKILWARRVGWFIRAMRGVLGDRTLRSRWGGSVVDSVVGTFLTQNAADVLSSAAFMNLVAAFPGPRSRAFFAANRAAGTPGSAMQATMRGPDALLRPSPHVAHDAAGSPADPSAATAVVMADLPSYSSYWIPEGEDIVDWEAVRMAPDEMVAELIRCRGMHQMLVKRIKAFLNKLHDGEPAVATAAVAADMIVEEGTSKPPAEAVHERPRSKKRRG</sequence>
<reference evidence="2" key="1">
    <citation type="journal article" date="2021" name="Proc. Natl. Acad. Sci. U.S.A.">
        <title>Three genomes in the algal genus Volvox reveal the fate of a haploid sex-determining region after a transition to homothallism.</title>
        <authorList>
            <person name="Yamamoto K."/>
            <person name="Hamaji T."/>
            <person name="Kawai-Toyooka H."/>
            <person name="Matsuzaki R."/>
            <person name="Takahashi F."/>
            <person name="Nishimura Y."/>
            <person name="Kawachi M."/>
            <person name="Noguchi H."/>
            <person name="Minakuchi Y."/>
            <person name="Umen J.G."/>
            <person name="Toyoda A."/>
            <person name="Nozaki H."/>
        </authorList>
    </citation>
    <scope>NUCLEOTIDE SEQUENCE</scope>
    <source>
        <strain evidence="2">NIES-3780</strain>
    </source>
</reference>
<gene>
    <name evidence="2" type="ORF">Vafri_20748</name>
</gene>
<dbReference type="GO" id="GO:0019104">
    <property type="term" value="F:DNA N-glycosylase activity"/>
    <property type="evidence" value="ECO:0007669"/>
    <property type="project" value="InterPro"/>
</dbReference>
<dbReference type="Proteomes" id="UP000747399">
    <property type="component" value="Unassembled WGS sequence"/>
</dbReference>
<dbReference type="Gene3D" id="1.10.340.30">
    <property type="entry name" value="Hypothetical protein, domain 2"/>
    <property type="match status" value="1"/>
</dbReference>
<feature type="region of interest" description="Disordered" evidence="1">
    <location>
        <begin position="196"/>
        <end position="216"/>
    </location>
</feature>
<feature type="compositionally biased region" description="Low complexity" evidence="1">
    <location>
        <begin position="201"/>
        <end position="216"/>
    </location>
</feature>
<evidence type="ECO:0000256" key="1">
    <source>
        <dbReference type="SAM" id="MobiDB-lite"/>
    </source>
</evidence>
<dbReference type="SUPFAM" id="SSF48150">
    <property type="entry name" value="DNA-glycosylase"/>
    <property type="match status" value="1"/>
</dbReference>
<keyword evidence="3" id="KW-1185">Reference proteome</keyword>
<comment type="caution">
    <text evidence="2">The sequence shown here is derived from an EMBL/GenBank/DDBJ whole genome shotgun (WGS) entry which is preliminary data.</text>
</comment>
<accession>A0A8J4BXK9</accession>
<dbReference type="InterPro" id="IPR011257">
    <property type="entry name" value="DNA_glycosylase"/>
</dbReference>